<gene>
    <name evidence="2" type="ORF">QYM36_008915</name>
</gene>
<evidence type="ECO:0000313" key="2">
    <source>
        <dbReference type="EMBL" id="KAK2714515.1"/>
    </source>
</evidence>
<feature type="coiled-coil region" evidence="1">
    <location>
        <begin position="271"/>
        <end position="298"/>
    </location>
</feature>
<feature type="coiled-coil region" evidence="1">
    <location>
        <begin position="107"/>
        <end position="148"/>
    </location>
</feature>
<dbReference type="AlphaFoldDB" id="A0AA88HRR7"/>
<dbReference type="EMBL" id="JAVRJZ010000013">
    <property type="protein sequence ID" value="KAK2714515.1"/>
    <property type="molecule type" value="Genomic_DNA"/>
</dbReference>
<proteinExistence type="predicted"/>
<keyword evidence="3" id="KW-1185">Reference proteome</keyword>
<accession>A0AA88HRR7</accession>
<evidence type="ECO:0000313" key="3">
    <source>
        <dbReference type="Proteomes" id="UP001187531"/>
    </source>
</evidence>
<comment type="caution">
    <text evidence="2">The sequence shown here is derived from an EMBL/GenBank/DDBJ whole genome shotgun (WGS) entry which is preliminary data.</text>
</comment>
<keyword evidence="1" id="KW-0175">Coiled coil</keyword>
<protein>
    <submittedName>
        <fullName evidence="2">Uncharacterized protein</fullName>
    </submittedName>
</protein>
<reference evidence="2" key="1">
    <citation type="submission" date="2023-07" db="EMBL/GenBank/DDBJ databases">
        <title>Chromosome-level genome assembly of Artemia franciscana.</title>
        <authorList>
            <person name="Jo E."/>
        </authorList>
    </citation>
    <scope>NUCLEOTIDE SEQUENCE</scope>
    <source>
        <tissue evidence="2">Whole body</tissue>
    </source>
</reference>
<name>A0AA88HRR7_ARTSF</name>
<evidence type="ECO:0000256" key="1">
    <source>
        <dbReference type="SAM" id="Coils"/>
    </source>
</evidence>
<dbReference type="Proteomes" id="UP001187531">
    <property type="component" value="Unassembled WGS sequence"/>
</dbReference>
<organism evidence="2 3">
    <name type="scientific">Artemia franciscana</name>
    <name type="common">Brine shrimp</name>
    <name type="synonym">Artemia sanfranciscana</name>
    <dbReference type="NCBI Taxonomy" id="6661"/>
    <lineage>
        <taxon>Eukaryota</taxon>
        <taxon>Metazoa</taxon>
        <taxon>Ecdysozoa</taxon>
        <taxon>Arthropoda</taxon>
        <taxon>Crustacea</taxon>
        <taxon>Branchiopoda</taxon>
        <taxon>Anostraca</taxon>
        <taxon>Artemiidae</taxon>
        <taxon>Artemia</taxon>
    </lineage>
</organism>
<sequence length="359" mass="40872">MKDEFTENCSADFKVFEGEQSCVKRCSTLLLNEIKDAINKSSTNFEDTQVHWSRDAHNRKEELLDECLIAQHSLSVDMNKEIDDNLNAIKRITDVYQIENKNNIELYDELKLKTDVLEKELSHQESKIGFLTEDIEKLKTNIEEVRNGSLLANSLIAQKEELKKLILEVRSCGKDKLEKWEKALLCLVKTSMETNKVLDKLVNRGQNLLRRINHTFPVPLSLLPKNSHFALTSAAYDHNNPKDEVPPGLAQFQKGNLDAFWNEFNKLLIEKTALVMEAKRVEAENSSLKKELEANHLNKTLVSFACTLEERKKRLISVSGRSFSTTQTSSSIVQFRIGPDAFISSNENGSSMGTPRDNI</sequence>